<dbReference type="PANTHER" id="PTHR43026">
    <property type="entry name" value="2-HYDROXYACID DEHYDROGENASE HOMOLOG 1-RELATED"/>
    <property type="match status" value="1"/>
</dbReference>
<dbReference type="GO" id="GO:0051287">
    <property type="term" value="F:NAD binding"/>
    <property type="evidence" value="ECO:0007669"/>
    <property type="project" value="InterPro"/>
</dbReference>
<dbReference type="PANTHER" id="PTHR43026:SF1">
    <property type="entry name" value="2-HYDROXYACID DEHYDROGENASE HOMOLOG 1-RELATED"/>
    <property type="match status" value="1"/>
</dbReference>
<protein>
    <recommendedName>
        <fullName evidence="9">D-lactate dehydrogenase</fullName>
    </recommendedName>
</protein>
<keyword evidence="8" id="KW-1185">Reference proteome</keyword>
<evidence type="ECO:0000259" key="6">
    <source>
        <dbReference type="Pfam" id="PF02826"/>
    </source>
</evidence>
<feature type="domain" description="D-isomer specific 2-hydroxyacid dehydrogenase NAD-binding" evidence="6">
    <location>
        <begin position="111"/>
        <end position="296"/>
    </location>
</feature>
<evidence type="ECO:0000256" key="4">
    <source>
        <dbReference type="RuleBase" id="RU003719"/>
    </source>
</evidence>
<dbReference type="CDD" id="cd12186">
    <property type="entry name" value="LDH"/>
    <property type="match status" value="1"/>
</dbReference>
<dbReference type="Gene3D" id="3.40.50.720">
    <property type="entry name" value="NAD(P)-binding Rossmann-like Domain"/>
    <property type="match status" value="2"/>
</dbReference>
<dbReference type="STRING" id="907931.GCA_000165675_01902"/>
<dbReference type="InterPro" id="IPR029753">
    <property type="entry name" value="D-isomer_DH_CS"/>
</dbReference>
<evidence type="ECO:0000313" key="8">
    <source>
        <dbReference type="Proteomes" id="UP000295681"/>
    </source>
</evidence>
<dbReference type="InterPro" id="IPR006139">
    <property type="entry name" value="D-isomer_2_OHA_DH_cat_dom"/>
</dbReference>
<dbReference type="InterPro" id="IPR006140">
    <property type="entry name" value="D-isomer_DH_NAD-bd"/>
</dbReference>
<feature type="domain" description="D-isomer specific 2-hydroxyacid dehydrogenase catalytic" evidence="5">
    <location>
        <begin position="14"/>
        <end position="326"/>
    </location>
</feature>
<keyword evidence="2 4" id="KW-0560">Oxidoreductase</keyword>
<dbReference type="GO" id="GO:0008720">
    <property type="term" value="F:D-lactate dehydrogenase (NAD+) activity"/>
    <property type="evidence" value="ECO:0007669"/>
    <property type="project" value="TreeGrafter"/>
</dbReference>
<organism evidence="7 8">
    <name type="scientific">Leuconostoc fallax</name>
    <dbReference type="NCBI Taxonomy" id="1251"/>
    <lineage>
        <taxon>Bacteria</taxon>
        <taxon>Bacillati</taxon>
        <taxon>Bacillota</taxon>
        <taxon>Bacilli</taxon>
        <taxon>Lactobacillales</taxon>
        <taxon>Lactobacillaceae</taxon>
        <taxon>Leuconostoc</taxon>
    </lineage>
</organism>
<dbReference type="InterPro" id="IPR058205">
    <property type="entry name" value="D-LDH-like"/>
</dbReference>
<dbReference type="RefSeq" id="WP_010006873.1">
    <property type="nucleotide sequence ID" value="NZ_JAGYGP010000003.1"/>
</dbReference>
<sequence length="329" mass="36533">MKILMYATVADELPYAQAWSEKTGHQIVNIEEPLSENTVQLAKGFDAIVTQQTIAIKPIVYQTLYELGIKQVSLRQVGYDVLDLPSAFASHIRLSNVAAYSPRAIAEFTLTQLFNMMRHQKAFDRATVKGDWTWAAGGQAREIHQLTVAIIGVGRIGTSFAQMLHALGATVLGVDPVYHAQNEPFVTYTTLDEALAQADVVSFHTPLNDDTRNMADSHFFKQLKPGTMLLNMARGEIVDMAVLEEALATGHISAAAFDVAPNENDFMNRIQAPEDVPDNIQRLMQYDNFYLTPHIAFYTNLAIKNMVEIALNDAIQLTTGGFTENEILR</sequence>
<accession>A0A4R5NBV0</accession>
<proteinExistence type="inferred from homology"/>
<reference evidence="7 8" key="1">
    <citation type="journal article" date="2019" name="Appl. Microbiol. Biotechnol.">
        <title>Uncovering carbohydrate metabolism through a genotype-phenotype association study of 56 lactic acid bacteria genomes.</title>
        <authorList>
            <person name="Buron-Moles G."/>
            <person name="Chailyan A."/>
            <person name="Dolejs I."/>
            <person name="Forster J."/>
            <person name="Miks M.H."/>
        </authorList>
    </citation>
    <scope>NUCLEOTIDE SEQUENCE [LARGE SCALE GENOMIC DNA]</scope>
    <source>
        <strain evidence="7 8">ATCC 700006</strain>
    </source>
</reference>
<dbReference type="Pfam" id="PF02826">
    <property type="entry name" value="2-Hacid_dh_C"/>
    <property type="match status" value="1"/>
</dbReference>
<dbReference type="SUPFAM" id="SSF52283">
    <property type="entry name" value="Formate/glycerate dehydrogenase catalytic domain-like"/>
    <property type="match status" value="1"/>
</dbReference>
<keyword evidence="3" id="KW-0520">NAD</keyword>
<dbReference type="PROSITE" id="PS00670">
    <property type="entry name" value="D_2_HYDROXYACID_DH_2"/>
    <property type="match status" value="1"/>
</dbReference>
<dbReference type="EMBL" id="PUFI01000002">
    <property type="protein sequence ID" value="TDG70119.1"/>
    <property type="molecule type" value="Genomic_DNA"/>
</dbReference>
<evidence type="ECO:0000256" key="2">
    <source>
        <dbReference type="ARBA" id="ARBA00023002"/>
    </source>
</evidence>
<dbReference type="AlphaFoldDB" id="A0A4R5NBV0"/>
<dbReference type="SUPFAM" id="SSF51735">
    <property type="entry name" value="NAD(P)-binding Rossmann-fold domains"/>
    <property type="match status" value="1"/>
</dbReference>
<dbReference type="InterPro" id="IPR036291">
    <property type="entry name" value="NAD(P)-bd_dom_sf"/>
</dbReference>
<comment type="similarity">
    <text evidence="1 4">Belongs to the D-isomer specific 2-hydroxyacid dehydrogenase family.</text>
</comment>
<evidence type="ECO:0000313" key="7">
    <source>
        <dbReference type="EMBL" id="TDG70119.1"/>
    </source>
</evidence>
<comment type="caution">
    <text evidence="7">The sequence shown here is derived from an EMBL/GenBank/DDBJ whole genome shotgun (WGS) entry which is preliminary data.</text>
</comment>
<name>A0A4R5NBV0_9LACO</name>
<gene>
    <name evidence="7" type="ORF">C5L23_001643</name>
</gene>
<evidence type="ECO:0008006" key="9">
    <source>
        <dbReference type="Google" id="ProtNLM"/>
    </source>
</evidence>
<evidence type="ECO:0000256" key="1">
    <source>
        <dbReference type="ARBA" id="ARBA00005854"/>
    </source>
</evidence>
<evidence type="ECO:0000256" key="3">
    <source>
        <dbReference type="ARBA" id="ARBA00023027"/>
    </source>
</evidence>
<evidence type="ECO:0000259" key="5">
    <source>
        <dbReference type="Pfam" id="PF00389"/>
    </source>
</evidence>
<dbReference type="Pfam" id="PF00389">
    <property type="entry name" value="2-Hacid_dh"/>
    <property type="match status" value="1"/>
</dbReference>
<dbReference type="Proteomes" id="UP000295681">
    <property type="component" value="Unassembled WGS sequence"/>
</dbReference>
<dbReference type="PROSITE" id="PS00671">
    <property type="entry name" value="D_2_HYDROXYACID_DH_3"/>
    <property type="match status" value="1"/>
</dbReference>